<keyword evidence="1" id="KW-0472">Membrane</keyword>
<dbReference type="RefSeq" id="WP_185800670.1">
    <property type="nucleotide sequence ID" value="NZ_JACJVJ010000001.1"/>
</dbReference>
<gene>
    <name evidence="2" type="ORF">H6P80_07495</name>
</gene>
<feature type="transmembrane region" description="Helical" evidence="1">
    <location>
        <begin position="6"/>
        <end position="27"/>
    </location>
</feature>
<protein>
    <submittedName>
        <fullName evidence="2">Uncharacterized protein</fullName>
    </submittedName>
</protein>
<dbReference type="AlphaFoldDB" id="A0A842I120"/>
<sequence length="165" mass="18384">MTVIDLEQGILLGLALLIGLLIGLILSPSGKWKRRYRDEHARYVELERDHEARIRAANERIAEIERHDADPIGARTGAAIAGATKGSDDLTVIRGLGRDDEITLNEMGFHRYKQIAKLSAEQRAAIEGRLGAEPGMVEREAWSAQAALLHRGELDEHSRQYRAAR</sequence>
<evidence type="ECO:0000256" key="1">
    <source>
        <dbReference type="SAM" id="Phobius"/>
    </source>
</evidence>
<dbReference type="Proteomes" id="UP000564378">
    <property type="component" value="Unassembled WGS sequence"/>
</dbReference>
<organism evidence="2 3">
    <name type="scientific">Parasphingopyxis marina</name>
    <dbReference type="NCBI Taxonomy" id="2761622"/>
    <lineage>
        <taxon>Bacteria</taxon>
        <taxon>Pseudomonadati</taxon>
        <taxon>Pseudomonadota</taxon>
        <taxon>Alphaproteobacteria</taxon>
        <taxon>Sphingomonadales</taxon>
        <taxon>Sphingomonadaceae</taxon>
        <taxon>Parasphingopyxis</taxon>
    </lineage>
</organism>
<comment type="caution">
    <text evidence="2">The sequence shown here is derived from an EMBL/GenBank/DDBJ whole genome shotgun (WGS) entry which is preliminary data.</text>
</comment>
<accession>A0A842I120</accession>
<evidence type="ECO:0000313" key="2">
    <source>
        <dbReference type="EMBL" id="MBC2777464.1"/>
    </source>
</evidence>
<reference evidence="2 3" key="1">
    <citation type="submission" date="2020-08" db="EMBL/GenBank/DDBJ databases">
        <title>Draft genome sequence of Parasphingopyxis sp. GrpM-11.</title>
        <authorList>
            <person name="Oh J."/>
            <person name="Roh D.-H."/>
        </authorList>
    </citation>
    <scope>NUCLEOTIDE SEQUENCE [LARGE SCALE GENOMIC DNA]</scope>
    <source>
        <strain evidence="2 3">GrpM-11</strain>
    </source>
</reference>
<keyword evidence="3" id="KW-1185">Reference proteome</keyword>
<keyword evidence="1" id="KW-0812">Transmembrane</keyword>
<keyword evidence="1" id="KW-1133">Transmembrane helix</keyword>
<evidence type="ECO:0000313" key="3">
    <source>
        <dbReference type="Proteomes" id="UP000564378"/>
    </source>
</evidence>
<proteinExistence type="predicted"/>
<dbReference type="EMBL" id="JACJVJ010000001">
    <property type="protein sequence ID" value="MBC2777464.1"/>
    <property type="molecule type" value="Genomic_DNA"/>
</dbReference>
<name>A0A842I120_9SPHN</name>